<dbReference type="EMBL" id="JAUTXU010000227">
    <property type="protein sequence ID" value="KAK3697345.1"/>
    <property type="molecule type" value="Genomic_DNA"/>
</dbReference>
<reference evidence="1" key="1">
    <citation type="submission" date="2023-07" db="EMBL/GenBank/DDBJ databases">
        <title>Black Yeasts Isolated from many extreme environments.</title>
        <authorList>
            <person name="Coleine C."/>
            <person name="Stajich J.E."/>
            <person name="Selbmann L."/>
        </authorList>
    </citation>
    <scope>NUCLEOTIDE SEQUENCE</scope>
    <source>
        <strain evidence="1">CCFEE 5714</strain>
    </source>
</reference>
<keyword evidence="2" id="KW-1185">Reference proteome</keyword>
<evidence type="ECO:0000313" key="1">
    <source>
        <dbReference type="EMBL" id="KAK3697345.1"/>
    </source>
</evidence>
<proteinExistence type="predicted"/>
<protein>
    <submittedName>
        <fullName evidence="1">Uncharacterized protein</fullName>
    </submittedName>
</protein>
<name>A0ACC3MJN4_9PEZI</name>
<dbReference type="Proteomes" id="UP001281147">
    <property type="component" value="Unassembled WGS sequence"/>
</dbReference>
<accession>A0ACC3MJN4</accession>
<organism evidence="1 2">
    <name type="scientific">Vermiconidia calcicola</name>
    <dbReference type="NCBI Taxonomy" id="1690605"/>
    <lineage>
        <taxon>Eukaryota</taxon>
        <taxon>Fungi</taxon>
        <taxon>Dikarya</taxon>
        <taxon>Ascomycota</taxon>
        <taxon>Pezizomycotina</taxon>
        <taxon>Dothideomycetes</taxon>
        <taxon>Dothideomycetidae</taxon>
        <taxon>Mycosphaerellales</taxon>
        <taxon>Extremaceae</taxon>
        <taxon>Vermiconidia</taxon>
    </lineage>
</organism>
<comment type="caution">
    <text evidence="1">The sequence shown here is derived from an EMBL/GenBank/DDBJ whole genome shotgun (WGS) entry which is preliminary data.</text>
</comment>
<evidence type="ECO:0000313" key="2">
    <source>
        <dbReference type="Proteomes" id="UP001281147"/>
    </source>
</evidence>
<sequence length="302" mass="33541">MSDAKNQYKVGNRPKLPKLDTTMANPVNQSKDANKPKLPKLDTKMVKPIDQIKEEAASTNPTKSSTRSATSDPLLRGMQSRDSLAQRSTEPPTENKPGKSDSHHSMHRTDADSSKERLASTADTARTANGGRTQDSNSHTTTRSHSKKPRQTTTDVAKKGGLPSDASKDSPNPVGRDNDTKGGSQQSKSDMNLSRGTPMVVHADCAAGFDAHREIENLRRQCQCMLYLDQLRQVLQRIAEVEVGLSNVISHANRALSKENEFKTEVYYLRCELREHDQTSASHGYDIYDMKLAIERLEQRIL</sequence>
<gene>
    <name evidence="1" type="ORF">LTR37_017490</name>
</gene>